<accession>A0A1L5PNR9</accession>
<dbReference type="Pfam" id="PF16460">
    <property type="entry name" value="Phage_TTP_11"/>
    <property type="match status" value="1"/>
</dbReference>
<dbReference type="AlphaFoldDB" id="A0A1L5PNR9"/>
<dbReference type="InterPro" id="IPR032495">
    <property type="entry name" value="Phage_TTP_11"/>
</dbReference>
<evidence type="ECO:0000313" key="1">
    <source>
        <dbReference type="EMBL" id="APO81791.1"/>
    </source>
</evidence>
<gene>
    <name evidence="1" type="ORF">BL240_10195</name>
</gene>
<protein>
    <submittedName>
        <fullName evidence="1">Phage tail protein</fullName>
    </submittedName>
</protein>
<dbReference type="Proteomes" id="UP000185146">
    <property type="component" value="Chromosome"/>
</dbReference>
<organism evidence="1 2">
    <name type="scientific">Pseudomonas putida</name>
    <name type="common">Arthrobacter siderocapsulatus</name>
    <dbReference type="NCBI Taxonomy" id="303"/>
    <lineage>
        <taxon>Bacteria</taxon>
        <taxon>Pseudomonadati</taxon>
        <taxon>Pseudomonadota</taxon>
        <taxon>Gammaproteobacteria</taxon>
        <taxon>Pseudomonadales</taxon>
        <taxon>Pseudomonadaceae</taxon>
        <taxon>Pseudomonas</taxon>
    </lineage>
</organism>
<evidence type="ECO:0000313" key="2">
    <source>
        <dbReference type="Proteomes" id="UP000185146"/>
    </source>
</evidence>
<sequence length="244" mass="24873">MAILAQGTQVYALAPSAENSALFQVMEVECATAFNPGGNPADQVEVTCLSDRVRKYLRGLRTPGQASLTLNADPRNASHVRLHQLSEDDSIESIRWVVGWSDGIDIAPTVGVSGELAAIELTSGGSGYTSAPTVAFSGGGGTGAAATAIIDDGAVVGFTITNAGSGYTSTPTITLTGGSGTGAAAGAVLGDGDDFVLPPTRTWFLFDGYVSDFPFDFAANAAVTSTVTIQRSGGSAWIRKTTNA</sequence>
<dbReference type="RefSeq" id="WP_075044699.1">
    <property type="nucleotide sequence ID" value="NZ_CP018743.1"/>
</dbReference>
<proteinExistence type="predicted"/>
<dbReference type="Gene3D" id="4.10.410.40">
    <property type="match status" value="1"/>
</dbReference>
<reference evidence="1 2" key="1">
    <citation type="submission" date="2016-12" db="EMBL/GenBank/DDBJ databases">
        <title>Draft Genome Sequence of Mercury Resistant Pseudomonas DRA525.</title>
        <authorList>
            <person name="Drace K.M."/>
        </authorList>
    </citation>
    <scope>NUCLEOTIDE SEQUENCE [LARGE SCALE GENOMIC DNA]</scope>
    <source>
        <strain evidence="1 2">DRA525</strain>
    </source>
</reference>
<name>A0A1L5PNR9_PSEPU</name>
<dbReference type="EMBL" id="CP018743">
    <property type="protein sequence ID" value="APO81791.1"/>
    <property type="molecule type" value="Genomic_DNA"/>
</dbReference>